<feature type="domain" description="DUF8159" evidence="2">
    <location>
        <begin position="98"/>
        <end position="201"/>
    </location>
</feature>
<dbReference type="Proteomes" id="UP001595846">
    <property type="component" value="Unassembled WGS sequence"/>
</dbReference>
<name>A0ABD5NKS8_9EURY</name>
<evidence type="ECO:0000256" key="1">
    <source>
        <dbReference type="SAM" id="MobiDB-lite"/>
    </source>
</evidence>
<accession>A0ABD5NKS8</accession>
<dbReference type="Pfam" id="PF26490">
    <property type="entry name" value="DUF8159"/>
    <property type="match status" value="1"/>
</dbReference>
<organism evidence="3 4">
    <name type="scientific">Halovivax cerinus</name>
    <dbReference type="NCBI Taxonomy" id="1487865"/>
    <lineage>
        <taxon>Archaea</taxon>
        <taxon>Methanobacteriati</taxon>
        <taxon>Methanobacteriota</taxon>
        <taxon>Stenosarchaea group</taxon>
        <taxon>Halobacteria</taxon>
        <taxon>Halobacteriales</taxon>
        <taxon>Natrialbaceae</taxon>
        <taxon>Halovivax</taxon>
    </lineage>
</organism>
<feature type="region of interest" description="Disordered" evidence="1">
    <location>
        <begin position="36"/>
        <end position="94"/>
    </location>
</feature>
<comment type="caution">
    <text evidence="3">The sequence shown here is derived from an EMBL/GenBank/DDBJ whole genome shotgun (WGS) entry which is preliminary data.</text>
</comment>
<keyword evidence="4" id="KW-1185">Reference proteome</keyword>
<reference evidence="3 4" key="1">
    <citation type="journal article" date="2019" name="Int. J. Syst. Evol. Microbiol.">
        <title>The Global Catalogue of Microorganisms (GCM) 10K type strain sequencing project: providing services to taxonomists for standard genome sequencing and annotation.</title>
        <authorList>
            <consortium name="The Broad Institute Genomics Platform"/>
            <consortium name="The Broad Institute Genome Sequencing Center for Infectious Disease"/>
            <person name="Wu L."/>
            <person name="Ma J."/>
        </authorList>
    </citation>
    <scope>NUCLEOTIDE SEQUENCE [LARGE SCALE GENOMIC DNA]</scope>
    <source>
        <strain evidence="3 4">IBRC-M 10256</strain>
    </source>
</reference>
<dbReference type="RefSeq" id="WP_256533842.1">
    <property type="nucleotide sequence ID" value="NZ_CP101824.1"/>
</dbReference>
<dbReference type="GeneID" id="73902985"/>
<dbReference type="InterPro" id="IPR058473">
    <property type="entry name" value="DUF8159"/>
</dbReference>
<dbReference type="PROSITE" id="PS51257">
    <property type="entry name" value="PROKAR_LIPOPROTEIN"/>
    <property type="match status" value="1"/>
</dbReference>
<gene>
    <name evidence="3" type="ORF">ACFOUR_04410</name>
</gene>
<evidence type="ECO:0000313" key="3">
    <source>
        <dbReference type="EMBL" id="MFC3957616.1"/>
    </source>
</evidence>
<proteinExistence type="predicted"/>
<protein>
    <recommendedName>
        <fullName evidence="2">DUF8159 domain-containing protein</fullName>
    </recommendedName>
</protein>
<evidence type="ECO:0000313" key="4">
    <source>
        <dbReference type="Proteomes" id="UP001595846"/>
    </source>
</evidence>
<evidence type="ECO:0000259" key="2">
    <source>
        <dbReference type="Pfam" id="PF26490"/>
    </source>
</evidence>
<feature type="compositionally biased region" description="Low complexity" evidence="1">
    <location>
        <begin position="59"/>
        <end position="68"/>
    </location>
</feature>
<sequence>MNRRTVLQVVGAATLALLGSCLDRADRGRQYQSLLDLATGNSRTDGPRTPNGGSLAPTDSAGAADSPDGGSGSPDDSSDGSGGSNDRPSAGDLGFDAEAFKRSVRSDDIERGDATADGGTLVVSFRSTADHGGEPTDELTLVLEALSAAVDDPDGFARSVDRIELVVSSPDGARRRTIDLDPTWVLAHRRGDLTMAAYLDRLRGKGGR</sequence>
<dbReference type="AlphaFoldDB" id="A0ABD5NKS8"/>
<dbReference type="EMBL" id="JBHSAQ010000002">
    <property type="protein sequence ID" value="MFC3957616.1"/>
    <property type="molecule type" value="Genomic_DNA"/>
</dbReference>